<dbReference type="AlphaFoldDB" id="A0A6F8U1Z5"/>
<name>A0A6F8U1Z5_9GAMM</name>
<organism evidence="1 2">
    <name type="scientific">Halomonas hydrothermalis</name>
    <dbReference type="NCBI Taxonomy" id="115561"/>
    <lineage>
        <taxon>Bacteria</taxon>
        <taxon>Pseudomonadati</taxon>
        <taxon>Pseudomonadota</taxon>
        <taxon>Gammaproteobacteria</taxon>
        <taxon>Oceanospirillales</taxon>
        <taxon>Halomonadaceae</taxon>
        <taxon>Halomonas</taxon>
    </lineage>
</organism>
<dbReference type="RefSeq" id="WP_172420299.1">
    <property type="nucleotide sequence ID" value="NZ_AP022843.1"/>
</dbReference>
<dbReference type="EMBL" id="AP022843">
    <property type="protein sequence ID" value="BCB07214.1"/>
    <property type="molecule type" value="Genomic_DNA"/>
</dbReference>
<protein>
    <submittedName>
        <fullName evidence="1">Uncharacterized protein</fullName>
    </submittedName>
</protein>
<reference evidence="1 2" key="1">
    <citation type="submission" date="2020-03" db="EMBL/GenBank/DDBJ databases">
        <title>Complete Genome Sequence of Halomonas hydrothermalis Strain Slthf2, Halophilic Bacterium Isolated from Deep-Sea Hydrothermal-Vent Environments.</title>
        <authorList>
            <person name="Takeyama N."/>
            <person name="Huang M."/>
            <person name="Sato K."/>
            <person name="Galipon J."/>
            <person name="Arakawa K."/>
        </authorList>
    </citation>
    <scope>NUCLEOTIDE SEQUENCE [LARGE SCALE GENOMIC DNA]</scope>
    <source>
        <strain evidence="1 2">Slthf2</strain>
    </source>
</reference>
<gene>
    <name evidence="1" type="ORF">HHSLTHF2_11040</name>
</gene>
<accession>A0A6F8U1Z5</accession>
<proteinExistence type="predicted"/>
<dbReference type="Proteomes" id="UP000502259">
    <property type="component" value="Chromosome"/>
</dbReference>
<evidence type="ECO:0000313" key="1">
    <source>
        <dbReference type="EMBL" id="BCB07214.1"/>
    </source>
</evidence>
<keyword evidence="2" id="KW-1185">Reference proteome</keyword>
<sequence length="74" mass="7970">MSLRYPIPARAQLRRELLLVIEAHSASTGTEDTKAALDALICLVCELRADGTTIDQLAFLVGLVGEMEDGVDNV</sequence>
<evidence type="ECO:0000313" key="2">
    <source>
        <dbReference type="Proteomes" id="UP000502259"/>
    </source>
</evidence>